<evidence type="ECO:0000256" key="4">
    <source>
        <dbReference type="ARBA" id="ARBA00022989"/>
    </source>
</evidence>
<dbReference type="EMBL" id="FUWX01000006">
    <property type="protein sequence ID" value="SJZ53599.1"/>
    <property type="molecule type" value="Genomic_DNA"/>
</dbReference>
<reference evidence="7 8" key="1">
    <citation type="submission" date="2017-02" db="EMBL/GenBank/DDBJ databases">
        <authorList>
            <person name="Peterson S.W."/>
        </authorList>
    </citation>
    <scope>NUCLEOTIDE SEQUENCE [LARGE SCALE GENOMIC DNA]</scope>
    <source>
        <strain evidence="7 8">ATCC 700028</strain>
    </source>
</reference>
<protein>
    <submittedName>
        <fullName evidence="7">Methyl-galactoside transport system permease protein</fullName>
    </submittedName>
</protein>
<evidence type="ECO:0000256" key="6">
    <source>
        <dbReference type="SAM" id="Phobius"/>
    </source>
</evidence>
<keyword evidence="3 6" id="KW-0812">Transmembrane</keyword>
<comment type="subcellular location">
    <subcellularLocation>
        <location evidence="1">Cell membrane</location>
        <topology evidence="1">Multi-pass membrane protein</topology>
    </subcellularLocation>
</comment>
<feature type="transmembrane region" description="Helical" evidence="6">
    <location>
        <begin position="187"/>
        <end position="205"/>
    </location>
</feature>
<keyword evidence="8" id="KW-1185">Reference proteome</keyword>
<dbReference type="Pfam" id="PF02653">
    <property type="entry name" value="BPD_transp_2"/>
    <property type="match status" value="1"/>
</dbReference>
<evidence type="ECO:0000313" key="8">
    <source>
        <dbReference type="Proteomes" id="UP000191153"/>
    </source>
</evidence>
<dbReference type="RefSeq" id="WP_078693367.1">
    <property type="nucleotide sequence ID" value="NZ_FUWX01000006.1"/>
</dbReference>
<dbReference type="Proteomes" id="UP000191153">
    <property type="component" value="Unassembled WGS sequence"/>
</dbReference>
<evidence type="ECO:0000256" key="1">
    <source>
        <dbReference type="ARBA" id="ARBA00004651"/>
    </source>
</evidence>
<dbReference type="GO" id="GO:0022857">
    <property type="term" value="F:transmembrane transporter activity"/>
    <property type="evidence" value="ECO:0007669"/>
    <property type="project" value="InterPro"/>
</dbReference>
<feature type="transmembrane region" description="Helical" evidence="6">
    <location>
        <begin position="234"/>
        <end position="252"/>
    </location>
</feature>
<keyword evidence="2" id="KW-1003">Cell membrane</keyword>
<gene>
    <name evidence="7" type="ORF">SAMN02745174_00834</name>
</gene>
<dbReference type="GO" id="GO:0005886">
    <property type="term" value="C:plasma membrane"/>
    <property type="evidence" value="ECO:0007669"/>
    <property type="project" value="UniProtKB-SubCell"/>
</dbReference>
<feature type="transmembrane region" description="Helical" evidence="6">
    <location>
        <begin position="140"/>
        <end position="166"/>
    </location>
</feature>
<dbReference type="PANTHER" id="PTHR32196">
    <property type="entry name" value="ABC TRANSPORTER PERMEASE PROTEIN YPHD-RELATED-RELATED"/>
    <property type="match status" value="1"/>
</dbReference>
<organism evidence="7 8">
    <name type="scientific">Cetobacterium ceti</name>
    <dbReference type="NCBI Taxonomy" id="180163"/>
    <lineage>
        <taxon>Bacteria</taxon>
        <taxon>Fusobacteriati</taxon>
        <taxon>Fusobacteriota</taxon>
        <taxon>Fusobacteriia</taxon>
        <taxon>Fusobacteriales</taxon>
        <taxon>Fusobacteriaceae</taxon>
        <taxon>Cetobacterium</taxon>
    </lineage>
</organism>
<evidence type="ECO:0000313" key="7">
    <source>
        <dbReference type="EMBL" id="SJZ53599.1"/>
    </source>
</evidence>
<feature type="transmembrane region" description="Helical" evidence="6">
    <location>
        <begin position="20"/>
        <end position="37"/>
    </location>
</feature>
<evidence type="ECO:0000256" key="3">
    <source>
        <dbReference type="ARBA" id="ARBA00022692"/>
    </source>
</evidence>
<evidence type="ECO:0000256" key="2">
    <source>
        <dbReference type="ARBA" id="ARBA00022475"/>
    </source>
</evidence>
<dbReference type="NCBIfam" id="NF007014">
    <property type="entry name" value="PRK09478.1"/>
    <property type="match status" value="1"/>
</dbReference>
<dbReference type="OrthoDB" id="9813906at2"/>
<feature type="transmembrane region" description="Helical" evidence="6">
    <location>
        <begin position="273"/>
        <end position="303"/>
    </location>
</feature>
<dbReference type="InterPro" id="IPR001851">
    <property type="entry name" value="ABC_transp_permease"/>
</dbReference>
<dbReference type="AlphaFoldDB" id="A0A1T4LFU7"/>
<keyword evidence="4 6" id="KW-1133">Transmembrane helix</keyword>
<dbReference type="CDD" id="cd06579">
    <property type="entry name" value="TM_PBP1_transp_AraH_like"/>
    <property type="match status" value="1"/>
</dbReference>
<sequence>MEISIAKDKKINVKNLLKDGGLYLVLFILLAIIIIKEPSFLSARNFRNILTQSSVRTILALGVGGIIVTQGTDLSAGRQVGLSAVIGATLLQAVTNVNKVFPNLGEIPIPVVILAIIILGAFVGLLNGAVVAYLNVTPFIATLGSSIVVYGATSLYFDYVGATPIAGYDPRFTNFAQGFFKIGGFRLNYLIIYAVLATIFIWILWNKTVFGKNLFAVGGNPEAAKVSGVNVKKTILLVYILSGIFYGFGGLLEAGRVGSATNNLGNMYELDAIAACVVGGVSFSGGVGTVPGIVTGVIIFTVINYGLTYIGINPYWQFIIKGAIIVLAVALDTLKYVKKK</sequence>
<accession>A0A1T4LFU7</accession>
<feature type="transmembrane region" description="Helical" evidence="6">
    <location>
        <begin position="109"/>
        <end position="134"/>
    </location>
</feature>
<name>A0A1T4LFU7_9FUSO</name>
<dbReference type="PANTHER" id="PTHR32196:SF18">
    <property type="entry name" value="GALACTOSE_METHYL GALACTOSIDE IMPORT PERMEASE PROTEIN MGLC"/>
    <property type="match status" value="1"/>
</dbReference>
<evidence type="ECO:0000256" key="5">
    <source>
        <dbReference type="ARBA" id="ARBA00023136"/>
    </source>
</evidence>
<keyword evidence="5 6" id="KW-0472">Membrane</keyword>
<dbReference type="STRING" id="180163.SAMN02745174_00834"/>
<proteinExistence type="predicted"/>
<feature type="transmembrane region" description="Helical" evidence="6">
    <location>
        <begin position="315"/>
        <end position="334"/>
    </location>
</feature>